<dbReference type="AlphaFoldDB" id="A0A2G5SIB8"/>
<evidence type="ECO:0000313" key="3">
    <source>
        <dbReference type="Proteomes" id="UP000230233"/>
    </source>
</evidence>
<dbReference type="Proteomes" id="UP000230233">
    <property type="component" value="Unassembled WGS sequence"/>
</dbReference>
<dbReference type="EMBL" id="PDUG01000007">
    <property type="protein sequence ID" value="PIC14631.1"/>
    <property type="molecule type" value="Genomic_DNA"/>
</dbReference>
<dbReference type="InterPro" id="IPR041426">
    <property type="entry name" value="Mos1_HTH"/>
</dbReference>
<dbReference type="Pfam" id="PF17906">
    <property type="entry name" value="HTH_48"/>
    <property type="match status" value="1"/>
</dbReference>
<evidence type="ECO:0000313" key="2">
    <source>
        <dbReference type="EMBL" id="PIC14631.1"/>
    </source>
</evidence>
<name>A0A2G5SIB8_9PELO</name>
<protein>
    <recommendedName>
        <fullName evidence="1">Mos1 transposase HTH domain-containing protein</fullName>
    </recommendedName>
</protein>
<accession>A0A2G5SIB8</accession>
<reference evidence="3" key="1">
    <citation type="submission" date="2017-10" db="EMBL/GenBank/DDBJ databases">
        <title>Rapid genome shrinkage in a self-fertile nematode reveals novel sperm competition proteins.</title>
        <authorList>
            <person name="Yin D."/>
            <person name="Schwarz E.M."/>
            <person name="Thomas C.G."/>
            <person name="Felde R.L."/>
            <person name="Korf I.F."/>
            <person name="Cutter A.D."/>
            <person name="Schartner C.M."/>
            <person name="Ralston E.J."/>
            <person name="Meyer B.J."/>
            <person name="Haag E.S."/>
        </authorList>
    </citation>
    <scope>NUCLEOTIDE SEQUENCE [LARGE SCALE GENOMIC DNA]</scope>
    <source>
        <strain evidence="3">JU1422</strain>
    </source>
</reference>
<gene>
    <name evidence="2" type="ORF">B9Z55_026872</name>
</gene>
<organism evidence="2 3">
    <name type="scientific">Caenorhabditis nigoni</name>
    <dbReference type="NCBI Taxonomy" id="1611254"/>
    <lineage>
        <taxon>Eukaryota</taxon>
        <taxon>Metazoa</taxon>
        <taxon>Ecdysozoa</taxon>
        <taxon>Nematoda</taxon>
        <taxon>Chromadorea</taxon>
        <taxon>Rhabditida</taxon>
        <taxon>Rhabditina</taxon>
        <taxon>Rhabditomorpha</taxon>
        <taxon>Rhabditoidea</taxon>
        <taxon>Rhabditidae</taxon>
        <taxon>Peloderinae</taxon>
        <taxon>Caenorhabditis</taxon>
    </lineage>
</organism>
<proteinExistence type="predicted"/>
<sequence>MDSKLVDTPEKDPKTLILEEFQLGKPIFESYKNFCKKMGPEFLDYPEFEFWWMRFTAGNFDLDYDRSQDPKPKTIEDIPANILEKICGNLEDDHKNIYWLTLRLVCKSVRGFVDAWTPPKFTSIAIYHSEGKIIFSFDGFKVSYTEKSENLSEIGFFHDPKCLQRGNFRDLAIDDLTKILAVPGDYKLQRLVITGEIDDVFTQKLSEKFENLSINIHVDSVFLNLLRIETDRVNNILNLFPPIKEISIKSDDFPSEELAKEIKGISSLKNVEMVRIHNTYAHSNIFGFREEGFWNPFDLDIPRITLTFDKSKVDIFLLLIKSLRNSPHLEYCHIIGHIKPCQTLYSGLERLGAEIDPENWDIYYYPIPDSDDFFEIRFVRNPDRRFNNLNFFHDIFIERKSSLA</sequence>
<feature type="domain" description="Mos1 transposase HTH" evidence="1">
    <location>
        <begin position="16"/>
        <end position="59"/>
    </location>
</feature>
<comment type="caution">
    <text evidence="2">The sequence shown here is derived from an EMBL/GenBank/DDBJ whole genome shotgun (WGS) entry which is preliminary data.</text>
</comment>
<keyword evidence="3" id="KW-1185">Reference proteome</keyword>
<dbReference type="OrthoDB" id="8056713at2759"/>
<evidence type="ECO:0000259" key="1">
    <source>
        <dbReference type="Pfam" id="PF17906"/>
    </source>
</evidence>